<feature type="region of interest" description="Disordered" evidence="1">
    <location>
        <begin position="1"/>
        <end position="62"/>
    </location>
</feature>
<name>A0A7K0C3L3_9ACTN</name>
<comment type="caution">
    <text evidence="2">The sequence shown here is derived from an EMBL/GenBank/DDBJ whole genome shotgun (WGS) entry which is preliminary data.</text>
</comment>
<sequence length="62" mass="6635">MSKKHKTAEEKMRQHRYKSPSPVSENTQAPGEAHNIGGGDDPGRAGTKGPGSMGYRDRGNAI</sequence>
<keyword evidence="3" id="KW-1185">Reference proteome</keyword>
<dbReference type="AlphaFoldDB" id="A0A7K0C3L3"/>
<feature type="compositionally biased region" description="Gly residues" evidence="1">
    <location>
        <begin position="36"/>
        <end position="52"/>
    </location>
</feature>
<evidence type="ECO:0000256" key="1">
    <source>
        <dbReference type="SAM" id="MobiDB-lite"/>
    </source>
</evidence>
<accession>A0A7K0C3L3</accession>
<evidence type="ECO:0000313" key="3">
    <source>
        <dbReference type="Proteomes" id="UP000487268"/>
    </source>
</evidence>
<dbReference type="RefSeq" id="WP_153538626.1">
    <property type="nucleotide sequence ID" value="NZ_WEGH01000004.1"/>
</dbReference>
<dbReference type="EMBL" id="WEGH01000004">
    <property type="protein sequence ID" value="MQY08031.1"/>
    <property type="molecule type" value="Genomic_DNA"/>
</dbReference>
<proteinExistence type="predicted"/>
<protein>
    <submittedName>
        <fullName evidence="2">Uncharacterized protein</fullName>
    </submittedName>
</protein>
<dbReference type="Proteomes" id="UP000487268">
    <property type="component" value="Unassembled WGS sequence"/>
</dbReference>
<evidence type="ECO:0000313" key="2">
    <source>
        <dbReference type="EMBL" id="MQY08031.1"/>
    </source>
</evidence>
<gene>
    <name evidence="2" type="ORF">ACRB68_61330</name>
</gene>
<organism evidence="2 3">
    <name type="scientific">Actinomadura macrotermitis</name>
    <dbReference type="NCBI Taxonomy" id="2585200"/>
    <lineage>
        <taxon>Bacteria</taxon>
        <taxon>Bacillati</taxon>
        <taxon>Actinomycetota</taxon>
        <taxon>Actinomycetes</taxon>
        <taxon>Streptosporangiales</taxon>
        <taxon>Thermomonosporaceae</taxon>
        <taxon>Actinomadura</taxon>
    </lineage>
</organism>
<reference evidence="2 3" key="1">
    <citation type="submission" date="2019-10" db="EMBL/GenBank/DDBJ databases">
        <title>Actinomadura rubteroloni sp. nov. and Actinomadura macrotermitis sp. nov., isolated from the gut of fungus growing-termite Macrotermes natalensis.</title>
        <authorList>
            <person name="Benndorf R."/>
            <person name="Martin K."/>
            <person name="Kuefner M."/>
            <person name="De Beer W."/>
            <person name="Kaster A.-K."/>
            <person name="Vollmers J."/>
            <person name="Poulsen M."/>
            <person name="Beemelmanns C."/>
        </authorList>
    </citation>
    <scope>NUCLEOTIDE SEQUENCE [LARGE SCALE GENOMIC DNA]</scope>
    <source>
        <strain evidence="2 3">RB68</strain>
    </source>
</reference>